<organism evidence="5 6">
    <name type="scientific">Methylobrevis albus</name>
    <dbReference type="NCBI Taxonomy" id="2793297"/>
    <lineage>
        <taxon>Bacteria</taxon>
        <taxon>Pseudomonadati</taxon>
        <taxon>Pseudomonadota</taxon>
        <taxon>Alphaproteobacteria</taxon>
        <taxon>Hyphomicrobiales</taxon>
        <taxon>Pleomorphomonadaceae</taxon>
        <taxon>Methylobrevis</taxon>
    </lineage>
</organism>
<dbReference type="SUPFAM" id="SSF53697">
    <property type="entry name" value="SIS domain"/>
    <property type="match status" value="1"/>
</dbReference>
<dbReference type="Pfam" id="PF01418">
    <property type="entry name" value="HTH_6"/>
    <property type="match status" value="1"/>
</dbReference>
<reference evidence="5" key="1">
    <citation type="submission" date="2020-12" db="EMBL/GenBank/DDBJ databases">
        <title>Methylobrevis albus sp. nov., isolated from fresh water lack sediment.</title>
        <authorList>
            <person name="Zou Q."/>
        </authorList>
    </citation>
    <scope>NUCLEOTIDE SEQUENCE</scope>
    <source>
        <strain evidence="5">L22</strain>
    </source>
</reference>
<evidence type="ECO:0000259" key="4">
    <source>
        <dbReference type="PROSITE" id="PS51071"/>
    </source>
</evidence>
<dbReference type="GO" id="GO:0097367">
    <property type="term" value="F:carbohydrate derivative binding"/>
    <property type="evidence" value="ECO:0007669"/>
    <property type="project" value="InterPro"/>
</dbReference>
<evidence type="ECO:0000256" key="2">
    <source>
        <dbReference type="ARBA" id="ARBA00023125"/>
    </source>
</evidence>
<keyword evidence="6" id="KW-1185">Reference proteome</keyword>
<comment type="caution">
    <text evidence="5">The sequence shown here is derived from an EMBL/GenBank/DDBJ whole genome shotgun (WGS) entry which is preliminary data.</text>
</comment>
<dbReference type="AlphaFoldDB" id="A0A931I0B7"/>
<dbReference type="Gene3D" id="1.10.10.10">
    <property type="entry name" value="Winged helix-like DNA-binding domain superfamily/Winged helix DNA-binding domain"/>
    <property type="match status" value="1"/>
</dbReference>
<dbReference type="Pfam" id="PF01380">
    <property type="entry name" value="SIS"/>
    <property type="match status" value="1"/>
</dbReference>
<name>A0A931I0B7_9HYPH</name>
<protein>
    <submittedName>
        <fullName evidence="5">MurR/RpiR family transcriptional regulator</fullName>
    </submittedName>
</protein>
<gene>
    <name evidence="5" type="ORF">I5731_02325</name>
</gene>
<dbReference type="GO" id="GO:0003700">
    <property type="term" value="F:DNA-binding transcription factor activity"/>
    <property type="evidence" value="ECO:0007669"/>
    <property type="project" value="InterPro"/>
</dbReference>
<dbReference type="Gene3D" id="3.40.50.10490">
    <property type="entry name" value="Glucose-6-phosphate isomerase like protein, domain 1"/>
    <property type="match status" value="1"/>
</dbReference>
<dbReference type="RefSeq" id="WP_197309750.1">
    <property type="nucleotide sequence ID" value="NZ_JADZLT010000040.1"/>
</dbReference>
<keyword evidence="2" id="KW-0238">DNA-binding</keyword>
<evidence type="ECO:0000256" key="3">
    <source>
        <dbReference type="ARBA" id="ARBA00023163"/>
    </source>
</evidence>
<keyword evidence="1" id="KW-0805">Transcription regulation</keyword>
<dbReference type="PANTHER" id="PTHR30514:SF18">
    <property type="entry name" value="RPIR-FAMILY TRANSCRIPTIONAL REGULATOR"/>
    <property type="match status" value="1"/>
</dbReference>
<proteinExistence type="predicted"/>
<evidence type="ECO:0000256" key="1">
    <source>
        <dbReference type="ARBA" id="ARBA00023015"/>
    </source>
</evidence>
<dbReference type="EMBL" id="JADZLT010000040">
    <property type="protein sequence ID" value="MBH0236646.1"/>
    <property type="molecule type" value="Genomic_DNA"/>
</dbReference>
<keyword evidence="3" id="KW-0804">Transcription</keyword>
<dbReference type="Proteomes" id="UP000631694">
    <property type="component" value="Unassembled WGS sequence"/>
</dbReference>
<dbReference type="GO" id="GO:0003677">
    <property type="term" value="F:DNA binding"/>
    <property type="evidence" value="ECO:0007669"/>
    <property type="project" value="UniProtKB-KW"/>
</dbReference>
<dbReference type="PANTHER" id="PTHR30514">
    <property type="entry name" value="GLUCOKINASE"/>
    <property type="match status" value="1"/>
</dbReference>
<feature type="domain" description="HTH rpiR-type" evidence="4">
    <location>
        <begin position="5"/>
        <end position="81"/>
    </location>
</feature>
<sequence>MTDDLTIAERIRTELDRFTPTERKAAHMLLANYPVAGLETVAELARRANVSAPTVLRFVARLGFSGYPDFQRSLREELDKQGQSPLAKARFEAAGPAASAPLDRFRAALVENINETFRHVPAAEFDAVVGALTDIRRPLHCLGGRFSDAMARYMAVHLKVVRPGVSHIGGQAANWRDQLLDMGTRDVLVVFDIRRYQDDLASFAAQAAERGVTIVLFTDQWLSPIARHARHLVATRVLVPSRWDSMAAMMGLAEAVIAAATERLWDGASRRISLSDAMRHPHVP</sequence>
<accession>A0A931I0B7</accession>
<dbReference type="GO" id="GO:1901135">
    <property type="term" value="P:carbohydrate derivative metabolic process"/>
    <property type="evidence" value="ECO:0007669"/>
    <property type="project" value="InterPro"/>
</dbReference>
<dbReference type="SUPFAM" id="SSF46689">
    <property type="entry name" value="Homeodomain-like"/>
    <property type="match status" value="1"/>
</dbReference>
<dbReference type="InterPro" id="IPR001347">
    <property type="entry name" value="SIS_dom"/>
</dbReference>
<dbReference type="InterPro" id="IPR000281">
    <property type="entry name" value="HTH_RpiR"/>
</dbReference>
<dbReference type="InterPro" id="IPR035472">
    <property type="entry name" value="RpiR-like_SIS"/>
</dbReference>
<dbReference type="InterPro" id="IPR046348">
    <property type="entry name" value="SIS_dom_sf"/>
</dbReference>
<dbReference type="PROSITE" id="PS51071">
    <property type="entry name" value="HTH_RPIR"/>
    <property type="match status" value="1"/>
</dbReference>
<evidence type="ECO:0000313" key="6">
    <source>
        <dbReference type="Proteomes" id="UP000631694"/>
    </source>
</evidence>
<dbReference type="CDD" id="cd05013">
    <property type="entry name" value="SIS_RpiR"/>
    <property type="match status" value="1"/>
</dbReference>
<dbReference type="InterPro" id="IPR047640">
    <property type="entry name" value="RpiR-like"/>
</dbReference>
<evidence type="ECO:0000313" key="5">
    <source>
        <dbReference type="EMBL" id="MBH0236646.1"/>
    </source>
</evidence>
<dbReference type="InterPro" id="IPR009057">
    <property type="entry name" value="Homeodomain-like_sf"/>
</dbReference>
<dbReference type="InterPro" id="IPR036388">
    <property type="entry name" value="WH-like_DNA-bd_sf"/>
</dbReference>